<proteinExistence type="predicted"/>
<evidence type="ECO:0000313" key="2">
    <source>
        <dbReference type="EMBL" id="TDC29798.1"/>
    </source>
</evidence>
<comment type="caution">
    <text evidence="2">The sequence shown here is derived from an EMBL/GenBank/DDBJ whole genome shotgun (WGS) entry which is preliminary data.</text>
</comment>
<feature type="signal peptide" evidence="1">
    <location>
        <begin position="1"/>
        <end position="27"/>
    </location>
</feature>
<evidence type="ECO:0000313" key="3">
    <source>
        <dbReference type="Proteomes" id="UP000295075"/>
    </source>
</evidence>
<dbReference type="RefSeq" id="WP_132406916.1">
    <property type="nucleotide sequence ID" value="NZ_SMKA01000054.1"/>
</dbReference>
<dbReference type="Proteomes" id="UP000295075">
    <property type="component" value="Unassembled WGS sequence"/>
</dbReference>
<protein>
    <recommendedName>
        <fullName evidence="4">Secreted protein</fullName>
    </recommendedName>
</protein>
<feature type="chain" id="PRO_5020872746" description="Secreted protein" evidence="1">
    <location>
        <begin position="28"/>
        <end position="149"/>
    </location>
</feature>
<gene>
    <name evidence="2" type="ORF">E1261_14790</name>
</gene>
<dbReference type="EMBL" id="SMKA01000054">
    <property type="protein sequence ID" value="TDC29798.1"/>
    <property type="molecule type" value="Genomic_DNA"/>
</dbReference>
<sequence length="149" mass="15552">MTLLSRALGVLAGTALLAIGAVPAATAAPAAEVTPMSASAAAAPTNCVGIATSWGATCFKPAGDNQWVVDKDANGYAVIAHVETGYGKIRECKSLPSADGWGYCDFDHKEGECVRFYMYEQKGNDIGRVSAWSRSYSIADGTECIIIVP</sequence>
<dbReference type="AlphaFoldDB" id="A0A4R4Q416"/>
<keyword evidence="3" id="KW-1185">Reference proteome</keyword>
<reference evidence="2 3" key="1">
    <citation type="submission" date="2019-03" db="EMBL/GenBank/DDBJ databases">
        <title>Draft genome sequences of novel Actinobacteria.</title>
        <authorList>
            <person name="Sahin N."/>
            <person name="Ay H."/>
            <person name="Saygin H."/>
        </authorList>
    </citation>
    <scope>NUCLEOTIDE SEQUENCE [LARGE SCALE GENOMIC DNA]</scope>
    <source>
        <strain evidence="2 3">JCM 30547</strain>
    </source>
</reference>
<evidence type="ECO:0000256" key="1">
    <source>
        <dbReference type="SAM" id="SignalP"/>
    </source>
</evidence>
<keyword evidence="1" id="KW-0732">Signal</keyword>
<dbReference type="OrthoDB" id="3830608at2"/>
<organism evidence="2 3">
    <name type="scientific">Kribbella albertanoniae</name>
    <dbReference type="NCBI Taxonomy" id="1266829"/>
    <lineage>
        <taxon>Bacteria</taxon>
        <taxon>Bacillati</taxon>
        <taxon>Actinomycetota</taxon>
        <taxon>Actinomycetes</taxon>
        <taxon>Propionibacteriales</taxon>
        <taxon>Kribbellaceae</taxon>
        <taxon>Kribbella</taxon>
    </lineage>
</organism>
<evidence type="ECO:0008006" key="4">
    <source>
        <dbReference type="Google" id="ProtNLM"/>
    </source>
</evidence>
<name>A0A4R4Q416_9ACTN</name>
<accession>A0A4R4Q416</accession>